<keyword evidence="10 13" id="KW-0408">Iron</keyword>
<evidence type="ECO:0000256" key="13">
    <source>
        <dbReference type="PIRSR" id="PIRSR602401-1"/>
    </source>
</evidence>
<evidence type="ECO:0000256" key="6">
    <source>
        <dbReference type="ARBA" id="ARBA00022692"/>
    </source>
</evidence>
<keyword evidence="6" id="KW-0812">Transmembrane</keyword>
<dbReference type="InterPro" id="IPR036396">
    <property type="entry name" value="Cyt_P450_sf"/>
</dbReference>
<accession>A0A6A4HWJ5</accession>
<keyword evidence="9" id="KW-0560">Oxidoreductase</keyword>
<evidence type="ECO:0000256" key="12">
    <source>
        <dbReference type="ARBA" id="ARBA00023136"/>
    </source>
</evidence>
<dbReference type="Pfam" id="PF00067">
    <property type="entry name" value="p450"/>
    <property type="match status" value="1"/>
</dbReference>
<dbReference type="Proteomes" id="UP000799118">
    <property type="component" value="Unassembled WGS sequence"/>
</dbReference>
<evidence type="ECO:0000256" key="5">
    <source>
        <dbReference type="ARBA" id="ARBA00022617"/>
    </source>
</evidence>
<keyword evidence="11" id="KW-0503">Monooxygenase</keyword>
<dbReference type="GO" id="GO:0016020">
    <property type="term" value="C:membrane"/>
    <property type="evidence" value="ECO:0007669"/>
    <property type="project" value="UniProtKB-SubCell"/>
</dbReference>
<evidence type="ECO:0000256" key="10">
    <source>
        <dbReference type="ARBA" id="ARBA00023004"/>
    </source>
</evidence>
<dbReference type="AlphaFoldDB" id="A0A6A4HWJ5"/>
<evidence type="ECO:0000256" key="11">
    <source>
        <dbReference type="ARBA" id="ARBA00023033"/>
    </source>
</evidence>
<name>A0A6A4HWJ5_9AGAR</name>
<evidence type="ECO:0000256" key="9">
    <source>
        <dbReference type="ARBA" id="ARBA00023002"/>
    </source>
</evidence>
<sequence>MLPLISAIVLAAVLWLFIPFLRLLSRQWLSPLRFLPGPPSQSFFMGNLAEMHEQENTNLIANWEAKYGSTFVYRGFVGGCRLMTTDPVAVAHILGNAYEYPKPDFVRDSLATMAAGHDGLLTTEGEMHKKQTPAFTSSHIKSLAPIFWDHALQLRDIWFDLASNSETIGHSSTRVDALIWLGRATLDVIGLAGFGYSFHSLAHAHTQALPSESSDELADAFSTIFSTARKFRVMTILQVWFPWLRRFRRNSAVMVQAQETMRRIGLGLIDRATKEAVDDEKNGWKNETGIEGDKTTMGRDLLAVLIRSSLSQRDATSSSSMSTSEILSQISTFLAAGHETTASALNWCLYALVKHPDAQIKLRQSLRELEADFRSVDDNAIQKCEFLDWVVRESLRVHAPVTSTMRVCMREGGDDIPVSRDGYRDKYGSLRSSIPVNKHDIISVPIQAINKSKDLWGEDAGEFKPERWASPPERVKSIPGLYSNILTFLNGNPIDGNRACIGYKFALIEMKIFLYVLVKDIEFSIDPALVIEKKVNVVTRPFVKSEPHLGNQMPLYIRPATKS</sequence>
<gene>
    <name evidence="14" type="ORF">BT96DRAFT_956296</name>
</gene>
<dbReference type="InterPro" id="IPR050121">
    <property type="entry name" value="Cytochrome_P450_monoxygenase"/>
</dbReference>
<keyword evidence="15" id="KW-1185">Reference proteome</keyword>
<evidence type="ECO:0000256" key="4">
    <source>
        <dbReference type="ARBA" id="ARBA00010617"/>
    </source>
</evidence>
<evidence type="ECO:0000313" key="15">
    <source>
        <dbReference type="Proteomes" id="UP000799118"/>
    </source>
</evidence>
<comment type="pathway">
    <text evidence="3">Secondary metabolite biosynthesis; terpenoid biosynthesis.</text>
</comment>
<organism evidence="14 15">
    <name type="scientific">Gymnopus androsaceus JB14</name>
    <dbReference type="NCBI Taxonomy" id="1447944"/>
    <lineage>
        <taxon>Eukaryota</taxon>
        <taxon>Fungi</taxon>
        <taxon>Dikarya</taxon>
        <taxon>Basidiomycota</taxon>
        <taxon>Agaricomycotina</taxon>
        <taxon>Agaricomycetes</taxon>
        <taxon>Agaricomycetidae</taxon>
        <taxon>Agaricales</taxon>
        <taxon>Marasmiineae</taxon>
        <taxon>Omphalotaceae</taxon>
        <taxon>Gymnopus</taxon>
    </lineage>
</organism>
<dbReference type="PRINTS" id="PR00463">
    <property type="entry name" value="EP450I"/>
</dbReference>
<comment type="similarity">
    <text evidence="4">Belongs to the cytochrome P450 family.</text>
</comment>
<dbReference type="EMBL" id="ML769436">
    <property type="protein sequence ID" value="KAE9402311.1"/>
    <property type="molecule type" value="Genomic_DNA"/>
</dbReference>
<evidence type="ECO:0000256" key="3">
    <source>
        <dbReference type="ARBA" id="ARBA00004721"/>
    </source>
</evidence>
<keyword evidence="12" id="KW-0472">Membrane</keyword>
<dbReference type="GO" id="GO:0016705">
    <property type="term" value="F:oxidoreductase activity, acting on paired donors, with incorporation or reduction of molecular oxygen"/>
    <property type="evidence" value="ECO:0007669"/>
    <property type="project" value="InterPro"/>
</dbReference>
<feature type="binding site" description="axial binding residue" evidence="13">
    <location>
        <position position="500"/>
    </location>
    <ligand>
        <name>heme</name>
        <dbReference type="ChEBI" id="CHEBI:30413"/>
    </ligand>
    <ligandPart>
        <name>Fe</name>
        <dbReference type="ChEBI" id="CHEBI:18248"/>
    </ligandPart>
</feature>
<dbReference type="PANTHER" id="PTHR24305:SF166">
    <property type="entry name" value="CYTOCHROME P450 12A4, MITOCHONDRIAL-RELATED"/>
    <property type="match status" value="1"/>
</dbReference>
<evidence type="ECO:0000256" key="2">
    <source>
        <dbReference type="ARBA" id="ARBA00004370"/>
    </source>
</evidence>
<dbReference type="PRINTS" id="PR00385">
    <property type="entry name" value="P450"/>
</dbReference>
<dbReference type="Gene3D" id="1.10.630.10">
    <property type="entry name" value="Cytochrome P450"/>
    <property type="match status" value="1"/>
</dbReference>
<dbReference type="PANTHER" id="PTHR24305">
    <property type="entry name" value="CYTOCHROME P450"/>
    <property type="match status" value="1"/>
</dbReference>
<dbReference type="GO" id="GO:0005506">
    <property type="term" value="F:iron ion binding"/>
    <property type="evidence" value="ECO:0007669"/>
    <property type="project" value="InterPro"/>
</dbReference>
<dbReference type="SUPFAM" id="SSF48264">
    <property type="entry name" value="Cytochrome P450"/>
    <property type="match status" value="1"/>
</dbReference>
<reference evidence="14" key="1">
    <citation type="journal article" date="2019" name="Environ. Microbiol.">
        <title>Fungal ecological strategies reflected in gene transcription - a case study of two litter decomposers.</title>
        <authorList>
            <person name="Barbi F."/>
            <person name="Kohler A."/>
            <person name="Barry K."/>
            <person name="Baskaran P."/>
            <person name="Daum C."/>
            <person name="Fauchery L."/>
            <person name="Ihrmark K."/>
            <person name="Kuo A."/>
            <person name="LaButti K."/>
            <person name="Lipzen A."/>
            <person name="Morin E."/>
            <person name="Grigoriev I.V."/>
            <person name="Henrissat B."/>
            <person name="Lindahl B."/>
            <person name="Martin F."/>
        </authorList>
    </citation>
    <scope>NUCLEOTIDE SEQUENCE</scope>
    <source>
        <strain evidence="14">JB14</strain>
    </source>
</reference>
<dbReference type="InterPro" id="IPR001128">
    <property type="entry name" value="Cyt_P450"/>
</dbReference>
<comment type="subcellular location">
    <subcellularLocation>
        <location evidence="2">Membrane</location>
    </subcellularLocation>
</comment>
<dbReference type="InterPro" id="IPR002401">
    <property type="entry name" value="Cyt_P450_E_grp-I"/>
</dbReference>
<dbReference type="GO" id="GO:0020037">
    <property type="term" value="F:heme binding"/>
    <property type="evidence" value="ECO:0007669"/>
    <property type="project" value="InterPro"/>
</dbReference>
<proteinExistence type="inferred from homology"/>
<keyword evidence="5 13" id="KW-0349">Heme</keyword>
<dbReference type="GO" id="GO:0004497">
    <property type="term" value="F:monooxygenase activity"/>
    <property type="evidence" value="ECO:0007669"/>
    <property type="project" value="UniProtKB-KW"/>
</dbReference>
<protein>
    <submittedName>
        <fullName evidence="14">Cytochrome P450</fullName>
    </submittedName>
</protein>
<dbReference type="OrthoDB" id="1470350at2759"/>
<evidence type="ECO:0000256" key="1">
    <source>
        <dbReference type="ARBA" id="ARBA00001971"/>
    </source>
</evidence>
<comment type="cofactor">
    <cofactor evidence="1 13">
        <name>heme</name>
        <dbReference type="ChEBI" id="CHEBI:30413"/>
    </cofactor>
</comment>
<evidence type="ECO:0000313" key="14">
    <source>
        <dbReference type="EMBL" id="KAE9402311.1"/>
    </source>
</evidence>
<keyword evidence="8" id="KW-1133">Transmembrane helix</keyword>
<keyword evidence="7 13" id="KW-0479">Metal-binding</keyword>
<evidence type="ECO:0000256" key="7">
    <source>
        <dbReference type="ARBA" id="ARBA00022723"/>
    </source>
</evidence>
<evidence type="ECO:0000256" key="8">
    <source>
        <dbReference type="ARBA" id="ARBA00022989"/>
    </source>
</evidence>